<gene>
    <name evidence="3" type="ORF">CDG81_13010</name>
    <name evidence="4" type="ORF">IL38_13115</name>
</gene>
<proteinExistence type="predicted"/>
<evidence type="ECO:0000313" key="5">
    <source>
        <dbReference type="Proteomes" id="UP000029737"/>
    </source>
</evidence>
<sequence>MSEDLPTPPLRLRRIHLHGVGPDRARFDPLDLDFATSDGAASRVLLSLTNTGGKSTLITLVTSLIVPSSRAQVGGRQLGDYVLTGDTSHVVCEWEDETTGVRMVTGTVMEWKDGRRQPGPQQRSTTNMYRRWYLFRTRPDFPGIDDLPFLTEGRRTTFDQYLTMVKELLDPYPAAQAVFAKTQQEWVETLERQTNIDPVLVGYQMRMNDSEAGAEKLLESFDSPDHVVRFFVSALNDEQHLTDFTSKLRDYAELAVDRPRLEALAAFCEQAGARVERVARGGEALADAEREEKQARISGGEHATALSNRIEQDRQRCEELALRKQRTQEKAAELRRKFSQVSDIRMQLHLESARVELAAAESEEEQARKAEEEHGFEARAWEAVQLVLDISEARARVRTAQRAYDTAEQGMEPLRRRADQAAAALAARLDTLATEAERKAEDADTRASEATEEQRRAQERLQEATRRVDAVRRRIDTLETTVHESEAAYEAAVSAGWIADGEPVRDCVTRWTERRDTARQEEAEAERVAEEAEADFDRAEADIEELENELVSLREKAYEHRSRLEAFDGEVAGLADDEVLLSVLGAPPADVASVRRAADLTERAAHESEERAAGHQQRATEAQKEVAHLDEAGTAPAGPDTLAVLRVITEANIGAVTGLRWIEKNVPDPEARAAYIAAHPELAGGVVVSDPGRFDEVTALLAENAPRTRTTVTVTVAADEHGTTTGDAERFHYVVVPHRATWDAEWAARTRENLHRTAVHEGEQAALAREAARRNRACSAACVSFANRWEETSREKLVARAEEADSTLRARDEQRTQRMNERQRHRQEAATARQNRDRARDRASEAEQWLVKAEELRAQVEAAERARSEKSAGEAELAQANSEVDSARRAEREYQVVRDSCVAEAAEQRANRDPWLKERAQLGTAPAAVDPGGSLEAVRAEWETARNQRDAAERGMPEALELDHAKQLLSQWEVRRERHGTREWKRAEELSETSAASSAASLNGALTRAKEAARSAESKRLEAQSAVERARGHLEEVRPTDRQNHVDLSRTPEWEPATPQEIPSVLERLDTYGAEVRRERDEAENEVDEVAELHDQLLKDIEVFGDIVEIWTADRSPTTHVFQGTKESARTRMLELRHDHVSKNRALNTAQDELREAVHHARAVASDVRWKDLGEPVVVRIRSLSEPDLVGESSTLAERIRALGESATGDLEDLDTHRTILRDDLIVLCREQRRLLREVVRSSQLPVGLGELSTQPAIRIRFADAPDDEAAARLSDRIDTWARELAENPKRATSSDARARWLADAVRDTVVNRTRAGAWSIDILKPSIDGQVFYCTPERIPYEFSGGQELTLAVLVYCALSRVRAAHRVGGPRPPGTLILDNPFGSASAETLIAMQHRLAAHTGLQIICATGLHDTGVDAAFTGPGSVIVKLRNDGDQRRNLSFLRLRANVVDGVDVAGAMTGGRDPSASTNWVDALRYEVGR</sequence>
<reference evidence="3 6" key="2">
    <citation type="submission" date="2017-08" db="EMBL/GenBank/DDBJ databases">
        <title>The complete genome sequence of moderately halophilic actinomycete Actinopolyspora erythraea YIM 90600, the producer of novel erythromycin, novel actinopolysporins A-C and tubercidin.</title>
        <authorList>
            <person name="Yin M."/>
            <person name="Tang S."/>
        </authorList>
    </citation>
    <scope>NUCLEOTIDE SEQUENCE [LARGE SCALE GENOMIC DNA]</scope>
    <source>
        <strain evidence="3 6">YIM 90600</strain>
    </source>
</reference>
<dbReference type="EMBL" id="JPMV01000021">
    <property type="protein sequence ID" value="KGI81179.1"/>
    <property type="molecule type" value="Genomic_DNA"/>
</dbReference>
<dbReference type="Proteomes" id="UP000215043">
    <property type="component" value="Chromosome"/>
</dbReference>
<keyword evidence="5" id="KW-1185">Reference proteome</keyword>
<evidence type="ECO:0000313" key="6">
    <source>
        <dbReference type="Proteomes" id="UP000215043"/>
    </source>
</evidence>
<feature type="region of interest" description="Disordered" evidence="2">
    <location>
        <begin position="435"/>
        <end position="463"/>
    </location>
</feature>
<dbReference type="EMBL" id="CP022752">
    <property type="protein sequence ID" value="ASU79052.1"/>
    <property type="molecule type" value="Genomic_DNA"/>
</dbReference>
<feature type="coiled-coil region" evidence="1">
    <location>
        <begin position="1066"/>
        <end position="1100"/>
    </location>
</feature>
<feature type="compositionally biased region" description="Basic and acidic residues" evidence="2">
    <location>
        <begin position="1008"/>
        <end position="1029"/>
    </location>
</feature>
<feature type="compositionally biased region" description="Basic and acidic residues" evidence="2">
    <location>
        <begin position="600"/>
        <end position="613"/>
    </location>
</feature>
<evidence type="ECO:0000313" key="3">
    <source>
        <dbReference type="EMBL" id="ASU79052.1"/>
    </source>
</evidence>
<accession>A0A099D565</accession>
<dbReference type="KEGG" id="aey:CDG81_13010"/>
<dbReference type="Proteomes" id="UP000029737">
    <property type="component" value="Unassembled WGS sequence"/>
</dbReference>
<organism evidence="3 6">
    <name type="scientific">Actinopolyspora erythraea</name>
    <dbReference type="NCBI Taxonomy" id="414996"/>
    <lineage>
        <taxon>Bacteria</taxon>
        <taxon>Bacillati</taxon>
        <taxon>Actinomycetota</taxon>
        <taxon>Actinomycetes</taxon>
        <taxon>Actinopolysporales</taxon>
        <taxon>Actinopolysporaceae</taxon>
        <taxon>Actinopolyspora</taxon>
    </lineage>
</organism>
<feature type="region of interest" description="Disordered" evidence="2">
    <location>
        <begin position="865"/>
        <end position="884"/>
    </location>
</feature>
<dbReference type="RefSeq" id="WP_043573695.1">
    <property type="nucleotide sequence ID" value="NZ_CP022752.1"/>
</dbReference>
<dbReference type="HOGENOM" id="CLU_249524_0_0_11"/>
<dbReference type="OrthoDB" id="3202351at2"/>
<feature type="coiled-coil region" evidence="1">
    <location>
        <begin position="515"/>
        <end position="563"/>
    </location>
</feature>
<evidence type="ECO:0000256" key="1">
    <source>
        <dbReference type="SAM" id="Coils"/>
    </source>
</evidence>
<feature type="region of interest" description="Disordered" evidence="2">
    <location>
        <begin position="800"/>
        <end position="845"/>
    </location>
</feature>
<reference evidence="4 5" key="1">
    <citation type="journal article" date="2014" name="PLoS ONE">
        <title>Identification and Characterization of a New Erythromycin Biosynthetic Gene Cluster in Actinopolyspora erythraea YIM90600, a Novel Erythronolide-Producing Halophilic Actinomycete Isolated from Salt Field.</title>
        <authorList>
            <person name="Chen D."/>
            <person name="Feng J."/>
            <person name="Huang L."/>
            <person name="Zhang Q."/>
            <person name="Wu J."/>
            <person name="Zhu X."/>
            <person name="Duan Y."/>
            <person name="Xu Z."/>
        </authorList>
    </citation>
    <scope>NUCLEOTIDE SEQUENCE [LARGE SCALE GENOMIC DNA]</scope>
    <source>
        <strain evidence="4 5">YIM90600</strain>
    </source>
</reference>
<keyword evidence="1" id="KW-0175">Coiled coil</keyword>
<feature type="compositionally biased region" description="Low complexity" evidence="2">
    <location>
        <begin position="992"/>
        <end position="1002"/>
    </location>
</feature>
<name>A0A099D565_9ACTN</name>
<evidence type="ECO:0000313" key="4">
    <source>
        <dbReference type="EMBL" id="KGI81179.1"/>
    </source>
</evidence>
<evidence type="ECO:0008006" key="7">
    <source>
        <dbReference type="Google" id="ProtNLM"/>
    </source>
</evidence>
<protein>
    <recommendedName>
        <fullName evidence="7">Chromosome segregation ATPase</fullName>
    </recommendedName>
</protein>
<dbReference type="eggNOG" id="COG0419">
    <property type="taxonomic scope" value="Bacteria"/>
</dbReference>
<feature type="region of interest" description="Disordered" evidence="2">
    <location>
        <begin position="985"/>
        <end position="1029"/>
    </location>
</feature>
<evidence type="ECO:0000256" key="2">
    <source>
        <dbReference type="SAM" id="MobiDB-lite"/>
    </source>
</evidence>
<feature type="region of interest" description="Disordered" evidence="2">
    <location>
        <begin position="600"/>
        <end position="626"/>
    </location>
</feature>